<dbReference type="InterPro" id="IPR049404">
    <property type="entry name" value="EDC4_C"/>
</dbReference>
<evidence type="ECO:0000256" key="2">
    <source>
        <dbReference type="ARBA" id="ARBA00022490"/>
    </source>
</evidence>
<evidence type="ECO:0000259" key="5">
    <source>
        <dbReference type="Pfam" id="PF21289"/>
    </source>
</evidence>
<evidence type="ECO:0000256" key="3">
    <source>
        <dbReference type="ARBA" id="ARBA00022574"/>
    </source>
</evidence>
<dbReference type="Pfam" id="PF21289">
    <property type="entry name" value="EDC4_C"/>
    <property type="match status" value="1"/>
</dbReference>
<comment type="subcellular location">
    <subcellularLocation>
        <location evidence="1">Cytoplasm</location>
    </subcellularLocation>
</comment>
<organism evidence="6 7">
    <name type="scientific">Apostasia shenzhenica</name>
    <dbReference type="NCBI Taxonomy" id="1088818"/>
    <lineage>
        <taxon>Eukaryota</taxon>
        <taxon>Viridiplantae</taxon>
        <taxon>Streptophyta</taxon>
        <taxon>Embryophyta</taxon>
        <taxon>Tracheophyta</taxon>
        <taxon>Spermatophyta</taxon>
        <taxon>Magnoliopsida</taxon>
        <taxon>Liliopsida</taxon>
        <taxon>Asparagales</taxon>
        <taxon>Orchidaceae</taxon>
        <taxon>Apostasioideae</taxon>
        <taxon>Apostasia</taxon>
    </lineage>
</organism>
<proteinExistence type="predicted"/>
<evidence type="ECO:0000313" key="6">
    <source>
        <dbReference type="EMBL" id="PKA65092.1"/>
    </source>
</evidence>
<name>A0A2I0BBB6_9ASPA</name>
<sequence length="247" mass="27706">MFTENEVKQLCIIMQEFHIKDCVYYEKPVLRNNPDWSKFKDKSFPLFNIIDPILDATHAKGDLFRSSRVLPRTSVSPRNLQVEEIGGEEDDVEEDSTLHEAFNLTDLELFPTDGLGATLAQGTFTEPIQNDSGSQTIHMSPAALKRALELEVQQIEAPLDPTKKLTRLISELKFAEAFTLALRRSDVSIVSWLCSQLCLSILNVKLRSLSSMVPLPLSQGVLLSLLQQLFCDIEKETSRKVHGSASS</sequence>
<keyword evidence="7" id="KW-1185">Reference proteome</keyword>
<dbReference type="OrthoDB" id="786699at2759"/>
<dbReference type="PANTHER" id="PTHR15598">
    <property type="entry name" value="ENHANCER OF MRNA-DECAPPING PROTEIN 4"/>
    <property type="match status" value="1"/>
</dbReference>
<protein>
    <submittedName>
        <fullName evidence="6">Enhancer of mRNA-decapping protein 4</fullName>
    </submittedName>
</protein>
<dbReference type="GO" id="GO:0031087">
    <property type="term" value="P:deadenylation-independent decapping of nuclear-transcribed mRNA"/>
    <property type="evidence" value="ECO:0007669"/>
    <property type="project" value="InterPro"/>
</dbReference>
<accession>A0A2I0BBB6</accession>
<dbReference type="Proteomes" id="UP000236161">
    <property type="component" value="Unassembled WGS sequence"/>
</dbReference>
<gene>
    <name evidence="6" type="primary">VCS</name>
    <name evidence="6" type="ORF">AXF42_Ash013213</name>
</gene>
<keyword evidence="3" id="KW-0853">WD repeat</keyword>
<reference evidence="6 7" key="1">
    <citation type="journal article" date="2017" name="Nature">
        <title>The Apostasia genome and the evolution of orchids.</title>
        <authorList>
            <person name="Zhang G.Q."/>
            <person name="Liu K.W."/>
            <person name="Li Z."/>
            <person name="Lohaus R."/>
            <person name="Hsiao Y.Y."/>
            <person name="Niu S.C."/>
            <person name="Wang J.Y."/>
            <person name="Lin Y.C."/>
            <person name="Xu Q."/>
            <person name="Chen L.J."/>
            <person name="Yoshida K."/>
            <person name="Fujiwara S."/>
            <person name="Wang Z.W."/>
            <person name="Zhang Y.Q."/>
            <person name="Mitsuda N."/>
            <person name="Wang M."/>
            <person name="Liu G.H."/>
            <person name="Pecoraro L."/>
            <person name="Huang H.X."/>
            <person name="Xiao X.J."/>
            <person name="Lin M."/>
            <person name="Wu X.Y."/>
            <person name="Wu W.L."/>
            <person name="Chen Y.Y."/>
            <person name="Chang S.B."/>
            <person name="Sakamoto S."/>
            <person name="Ohme-Takagi M."/>
            <person name="Yagi M."/>
            <person name="Zeng S.J."/>
            <person name="Shen C.Y."/>
            <person name="Yeh C.M."/>
            <person name="Luo Y.B."/>
            <person name="Tsai W.C."/>
            <person name="Van de Peer Y."/>
            <person name="Liu Z.J."/>
        </authorList>
    </citation>
    <scope>NUCLEOTIDE SEQUENCE [LARGE SCALE GENOMIC DNA]</scope>
    <source>
        <strain evidence="7">cv. Shenzhen</strain>
        <tissue evidence="6">Stem</tissue>
    </source>
</reference>
<dbReference type="STRING" id="1088818.A0A2I0BBB6"/>
<evidence type="ECO:0000313" key="7">
    <source>
        <dbReference type="Proteomes" id="UP000236161"/>
    </source>
</evidence>
<keyword evidence="4" id="KW-0677">Repeat</keyword>
<dbReference type="GO" id="GO:0000932">
    <property type="term" value="C:P-body"/>
    <property type="evidence" value="ECO:0007669"/>
    <property type="project" value="TreeGrafter"/>
</dbReference>
<keyword evidence="2" id="KW-0963">Cytoplasm</keyword>
<feature type="domain" description="Enhancer of mRNA-decapping protein 4 C-terminal" evidence="5">
    <location>
        <begin position="167"/>
        <end position="241"/>
    </location>
</feature>
<evidence type="ECO:0000256" key="4">
    <source>
        <dbReference type="ARBA" id="ARBA00022737"/>
    </source>
</evidence>
<dbReference type="PANTHER" id="PTHR15598:SF5">
    <property type="entry name" value="ENHANCER OF MRNA-DECAPPING PROTEIN 4"/>
    <property type="match status" value="1"/>
</dbReference>
<dbReference type="InterPro" id="IPR045152">
    <property type="entry name" value="EDC4-like"/>
</dbReference>
<dbReference type="EMBL" id="KZ451896">
    <property type="protein sequence ID" value="PKA65092.1"/>
    <property type="molecule type" value="Genomic_DNA"/>
</dbReference>
<dbReference type="AlphaFoldDB" id="A0A2I0BBB6"/>
<evidence type="ECO:0000256" key="1">
    <source>
        <dbReference type="ARBA" id="ARBA00004496"/>
    </source>
</evidence>